<dbReference type="InParanoid" id="A0A146GDE3"/>
<keyword evidence="5 6" id="KW-0472">Membrane</keyword>
<protein>
    <recommendedName>
        <fullName evidence="6">TVP38/TMEM64 family membrane protein</fullName>
    </recommendedName>
</protein>
<dbReference type="OrthoDB" id="9800167at2"/>
<keyword evidence="10" id="KW-1185">Reference proteome</keyword>
<feature type="transmembrane region" description="Helical" evidence="6">
    <location>
        <begin position="21"/>
        <end position="46"/>
    </location>
</feature>
<dbReference type="AlphaFoldDB" id="A0A146GDE3"/>
<evidence type="ECO:0000256" key="3">
    <source>
        <dbReference type="ARBA" id="ARBA00022692"/>
    </source>
</evidence>
<organism evidence="9 10">
    <name type="scientific">Terrimicrobium sacchariphilum</name>
    <dbReference type="NCBI Taxonomy" id="690879"/>
    <lineage>
        <taxon>Bacteria</taxon>
        <taxon>Pseudomonadati</taxon>
        <taxon>Verrucomicrobiota</taxon>
        <taxon>Terrimicrobiia</taxon>
        <taxon>Terrimicrobiales</taxon>
        <taxon>Terrimicrobiaceae</taxon>
        <taxon>Terrimicrobium</taxon>
    </lineage>
</organism>
<evidence type="ECO:0000256" key="5">
    <source>
        <dbReference type="ARBA" id="ARBA00023136"/>
    </source>
</evidence>
<dbReference type="InterPro" id="IPR032816">
    <property type="entry name" value="VTT_dom"/>
</dbReference>
<gene>
    <name evidence="9" type="ORF">TSACC_3226</name>
</gene>
<evidence type="ECO:0000313" key="10">
    <source>
        <dbReference type="Proteomes" id="UP000076023"/>
    </source>
</evidence>
<dbReference type="EMBL" id="BDCO01000003">
    <property type="protein sequence ID" value="GAT35162.1"/>
    <property type="molecule type" value="Genomic_DNA"/>
</dbReference>
<feature type="domain" description="VTT" evidence="8">
    <location>
        <begin position="39"/>
        <end position="157"/>
    </location>
</feature>
<name>A0A146GDE3_TERSA</name>
<proteinExistence type="inferred from homology"/>
<evidence type="ECO:0000256" key="1">
    <source>
        <dbReference type="ARBA" id="ARBA00004651"/>
    </source>
</evidence>
<feature type="transmembrane region" description="Helical" evidence="6">
    <location>
        <begin position="177"/>
        <end position="202"/>
    </location>
</feature>
<keyword evidence="4 6" id="KW-1133">Transmembrane helix</keyword>
<comment type="caution">
    <text evidence="9">The sequence shown here is derived from an EMBL/GenBank/DDBJ whole genome shotgun (WGS) entry which is preliminary data.</text>
</comment>
<comment type="subcellular location">
    <subcellularLocation>
        <location evidence="1 6">Cell membrane</location>
        <topology evidence="1 6">Multi-pass membrane protein</topology>
    </subcellularLocation>
</comment>
<feature type="transmembrane region" description="Helical" evidence="6">
    <location>
        <begin position="137"/>
        <end position="157"/>
    </location>
</feature>
<evidence type="ECO:0000256" key="2">
    <source>
        <dbReference type="ARBA" id="ARBA00022475"/>
    </source>
</evidence>
<comment type="caution">
    <text evidence="6">Lacks conserved residue(s) required for the propagation of feature annotation.</text>
</comment>
<feature type="transmembrane region" description="Helical" evidence="6">
    <location>
        <begin position="52"/>
        <end position="80"/>
    </location>
</feature>
<evidence type="ECO:0000313" key="9">
    <source>
        <dbReference type="EMBL" id="GAT35162.1"/>
    </source>
</evidence>
<dbReference type="InterPro" id="IPR015414">
    <property type="entry name" value="TMEM64"/>
</dbReference>
<dbReference type="PANTHER" id="PTHR12677">
    <property type="entry name" value="GOLGI APPARATUS MEMBRANE PROTEIN TVP38-RELATED"/>
    <property type="match status" value="1"/>
</dbReference>
<evidence type="ECO:0000256" key="4">
    <source>
        <dbReference type="ARBA" id="ARBA00022989"/>
    </source>
</evidence>
<dbReference type="RefSeq" id="WP_075080999.1">
    <property type="nucleotide sequence ID" value="NZ_BDCO01000003.1"/>
</dbReference>
<sequence>MEGSYADFLAHSLEWIRHSGWVGAVWFVVLFSGTSFLFLPASFLTVGAGAIYGFWIAVPLVTAASTLGAAASFLTSRYLARNWITRKMGQDARMQALEKAVGSEGWKFILISRISPIVPHTFVSYAAGLTQIGFWRFLFASFLGFIPMSAAYSYVGALLGSAVRSSASLTPHDPVTWTLYILGLVATVVVIAWSGIAASRVWKAWVTTREERKASSTPDDPELPREASARDSTPA</sequence>
<dbReference type="PANTHER" id="PTHR12677:SF59">
    <property type="entry name" value="GOLGI APPARATUS MEMBRANE PROTEIN TVP38-RELATED"/>
    <property type="match status" value="1"/>
</dbReference>
<reference evidence="10" key="1">
    <citation type="journal article" date="2017" name="Genome Announc.">
        <title>Draft Genome Sequence of Terrimicrobium sacchariphilum NM-5T, a Facultative Anaerobic Soil Bacterium of the Class Spartobacteria.</title>
        <authorList>
            <person name="Qiu Y.L."/>
            <person name="Tourlousse D.M."/>
            <person name="Matsuura N."/>
            <person name="Ohashi A."/>
            <person name="Sekiguchi Y."/>
        </authorList>
    </citation>
    <scope>NUCLEOTIDE SEQUENCE [LARGE SCALE GENOMIC DNA]</scope>
    <source>
        <strain evidence="10">NM-5</strain>
    </source>
</reference>
<evidence type="ECO:0000256" key="6">
    <source>
        <dbReference type="RuleBase" id="RU366058"/>
    </source>
</evidence>
<feature type="region of interest" description="Disordered" evidence="7">
    <location>
        <begin position="210"/>
        <end position="235"/>
    </location>
</feature>
<dbReference type="GO" id="GO:0005886">
    <property type="term" value="C:plasma membrane"/>
    <property type="evidence" value="ECO:0007669"/>
    <property type="project" value="UniProtKB-SubCell"/>
</dbReference>
<evidence type="ECO:0000259" key="8">
    <source>
        <dbReference type="Pfam" id="PF09335"/>
    </source>
</evidence>
<evidence type="ECO:0000256" key="7">
    <source>
        <dbReference type="SAM" id="MobiDB-lite"/>
    </source>
</evidence>
<keyword evidence="3 6" id="KW-0812">Transmembrane</keyword>
<dbReference type="Proteomes" id="UP000076023">
    <property type="component" value="Unassembled WGS sequence"/>
</dbReference>
<keyword evidence="2 6" id="KW-1003">Cell membrane</keyword>
<dbReference type="FunCoup" id="A0A146GDE3">
    <property type="interactions" value="171"/>
</dbReference>
<dbReference type="STRING" id="690879.TSACC_3226"/>
<dbReference type="Pfam" id="PF09335">
    <property type="entry name" value="VTT_dom"/>
    <property type="match status" value="1"/>
</dbReference>
<comment type="similarity">
    <text evidence="6">Belongs to the TVP38/TMEM64 family.</text>
</comment>
<accession>A0A146GDE3</accession>